<dbReference type="AlphaFoldDB" id="A0A8T9MUD7"/>
<reference evidence="2" key="1">
    <citation type="journal article" date="2022" name="Res Sq">
        <title>Evolution of multicellular longitudinally dividing oral cavity symbionts (Neisseriaceae).</title>
        <authorList>
            <person name="Nyongesa S."/>
            <person name="Weber P."/>
            <person name="Bernet E."/>
            <person name="Pullido F."/>
            <person name="Nieckarz M."/>
            <person name="Delaby M."/>
            <person name="Nieves C."/>
            <person name="Viehboeck T."/>
            <person name="Krause N."/>
            <person name="Rivera-Millot A."/>
            <person name="Nakamura A."/>
            <person name="Vischer N."/>
            <person name="VanNieuwenhze M."/>
            <person name="Brun Y."/>
            <person name="Cava F."/>
            <person name="Bulgheresi S."/>
            <person name="Veyrier F."/>
        </authorList>
    </citation>
    <scope>NUCLEOTIDE SEQUENCE</scope>
    <source>
        <strain evidence="2">17694</strain>
    </source>
</reference>
<organism evidence="2 3">
    <name type="scientific">Conchiformibius kuhniae</name>
    <dbReference type="NCBI Taxonomy" id="211502"/>
    <lineage>
        <taxon>Bacteria</taxon>
        <taxon>Pseudomonadati</taxon>
        <taxon>Pseudomonadota</taxon>
        <taxon>Betaproteobacteria</taxon>
        <taxon>Neisseriales</taxon>
        <taxon>Neisseriaceae</taxon>
        <taxon>Conchiformibius</taxon>
    </lineage>
</organism>
<keyword evidence="3" id="KW-1185">Reference proteome</keyword>
<dbReference type="InterPro" id="IPR001387">
    <property type="entry name" value="Cro/C1-type_HTH"/>
</dbReference>
<dbReference type="InterPro" id="IPR010982">
    <property type="entry name" value="Lambda_DNA-bd_dom_sf"/>
</dbReference>
<evidence type="ECO:0000313" key="2">
    <source>
        <dbReference type="EMBL" id="UOP04899.1"/>
    </source>
</evidence>
<dbReference type="PROSITE" id="PS50943">
    <property type="entry name" value="HTH_CROC1"/>
    <property type="match status" value="1"/>
</dbReference>
<sequence length="124" mass="13653">MTPILENPDAVSRRIGQAIARRRRASGHTQEHIAEMLNIGSETVSRIERGLIVPNILRLLEFAQLFDCTVYDFLSDSMPAPLPASANPAAHRLAQLLDGLDANDCELLLDFAAAFATRLKRAQT</sequence>
<feature type="domain" description="HTH cro/C1-type" evidence="1">
    <location>
        <begin position="19"/>
        <end position="73"/>
    </location>
</feature>
<dbReference type="SMART" id="SM00530">
    <property type="entry name" value="HTH_XRE"/>
    <property type="match status" value="1"/>
</dbReference>
<accession>A0A8T9MUD7</accession>
<dbReference type="GO" id="GO:0003677">
    <property type="term" value="F:DNA binding"/>
    <property type="evidence" value="ECO:0007669"/>
    <property type="project" value="InterPro"/>
</dbReference>
<name>A0A8T9MUD7_9NEIS</name>
<dbReference type="EMBL" id="CP091521">
    <property type="protein sequence ID" value="UOP04899.1"/>
    <property type="molecule type" value="Genomic_DNA"/>
</dbReference>
<reference evidence="2" key="2">
    <citation type="submission" date="2024-09" db="EMBL/GenBank/DDBJ databases">
        <authorList>
            <person name="Veyrier F.J."/>
        </authorList>
    </citation>
    <scope>NUCLEOTIDE SEQUENCE</scope>
    <source>
        <strain evidence="2">17694</strain>
    </source>
</reference>
<protein>
    <submittedName>
        <fullName evidence="2">Helix-turn-helix domain-containing protein</fullName>
    </submittedName>
</protein>
<dbReference type="KEGG" id="ckh:LVJ77_00565"/>
<dbReference type="CDD" id="cd00093">
    <property type="entry name" value="HTH_XRE"/>
    <property type="match status" value="1"/>
</dbReference>
<evidence type="ECO:0000313" key="3">
    <source>
        <dbReference type="Proteomes" id="UP000831534"/>
    </source>
</evidence>
<dbReference type="SUPFAM" id="SSF47413">
    <property type="entry name" value="lambda repressor-like DNA-binding domains"/>
    <property type="match status" value="1"/>
</dbReference>
<gene>
    <name evidence="2" type="ORF">LVJ77_00565</name>
</gene>
<dbReference type="Proteomes" id="UP000831534">
    <property type="component" value="Chromosome"/>
</dbReference>
<dbReference type="RefSeq" id="WP_027008996.1">
    <property type="nucleotide sequence ID" value="NZ_CP091521.1"/>
</dbReference>
<proteinExistence type="predicted"/>
<dbReference type="Pfam" id="PF01381">
    <property type="entry name" value="HTH_3"/>
    <property type="match status" value="1"/>
</dbReference>
<evidence type="ECO:0000259" key="1">
    <source>
        <dbReference type="PROSITE" id="PS50943"/>
    </source>
</evidence>
<dbReference type="Gene3D" id="1.10.260.40">
    <property type="entry name" value="lambda repressor-like DNA-binding domains"/>
    <property type="match status" value="1"/>
</dbReference>